<dbReference type="InterPro" id="IPR011011">
    <property type="entry name" value="Znf_FYVE_PHD"/>
</dbReference>
<dbReference type="PANTHER" id="PTHR46147">
    <property type="entry name" value="HISTONE-LYSINE N-METHYLTRANSFERASE ASH1"/>
    <property type="match status" value="1"/>
</dbReference>
<evidence type="ECO:0000313" key="26">
    <source>
        <dbReference type="Proteomes" id="UP001562425"/>
    </source>
</evidence>
<dbReference type="Gene3D" id="2.30.30.490">
    <property type="match status" value="1"/>
</dbReference>
<evidence type="ECO:0000256" key="7">
    <source>
        <dbReference type="ARBA" id="ARBA00022691"/>
    </source>
</evidence>
<dbReference type="PROSITE" id="PS50868">
    <property type="entry name" value="POST_SET"/>
    <property type="match status" value="1"/>
</dbReference>
<evidence type="ECO:0000313" key="25">
    <source>
        <dbReference type="EMBL" id="KAL1394275.1"/>
    </source>
</evidence>
<feature type="compositionally biased region" description="Basic and acidic residues" evidence="19">
    <location>
        <begin position="1258"/>
        <end position="1273"/>
    </location>
</feature>
<evidence type="ECO:0000256" key="11">
    <source>
        <dbReference type="ARBA" id="ARBA00022833"/>
    </source>
</evidence>
<evidence type="ECO:0000256" key="17">
    <source>
        <dbReference type="ARBA" id="ARBA00023242"/>
    </source>
</evidence>
<sequence length="2546" mass="279991">MLERPHTLRTSNRPGSTPIGDAGKSPAVNSPVPPKATDDGSSPSKPESSRASTRKASKSESSSDSSSCFTNSCSDDEEDSDSSSSGHHKKDGSTSSQKKQKFVKRKKANRSVSTSSSSDGSDDSSDSDSSSDGEVANGAPLSMSTPAKPVAASQPVAMPDADAGSSSDNELPALVNAAIMRVAESGSDGESTAMPQYTSSLLRDFVAKTAMLGAGTSEPAAASAAPSSTDQHKIKTEMPAAAQNSASAVNGVAVKAAAAAAIVPIKRRGRPPKSALNAAAAAAAKAPTPTVSESPDSGILSTHSSTGSPKTEKKTAPAAPTQKRKPVDCEPSGSGVKPVVVAPLNKYTIASLDRNTYATERVLYPPRGKKKLGRPAKEKPQAVAEDNLDPLWKKIDISKKFHEPRLSGYKSDGGHSTICCSKRLASQSGYISDYGGHRRSRLSGYKSDCSTKSRKSCGYKSDYSVKAKSCGYRSDCSTRHRKQVRRKRRKKLAPNNNNLNNKNFNNQSSKSSSVSEQDILQLAGLTLGSTSEESSSSQESLSSINTTTPFSKVLRISQEQSPVKSSIPTLLTAKNRANPLLPINNFKGIFSSISRFGSQDTFGSNVGPKNSFATFLKSNRSQKDNGKVNVKKLPLSKANVIKNSEECSKRFQRSTSQDLLSRITNADVPKPSPAKSVCSKRSRRKSCQSDKLDTGSVKSCGTIRQRRLSTMSRCSSRSAGSRHPWRKKKRKRLRSNSVAGKSSADVKMSLEVERLSESFGTQCRINLARDGLLGIGAAALAGAAAKNQQKGRSTKKRKASEHVESPSSTAAGTKRRNKKSVLTQSPDDHKLPLKKRHYLLSEQTAKSNDSGADEGKSQTVVNPCVARVAVATASTSAAASTSVAKAVTPKKRHLLKVPEAMIPEEIVQIKSSDSPLTVDPKTVESAATETTSGSKKNDAIAHNNILASTSHRSTPPARPTVIQSSAISAPTSTASTTANAPPPGIFEPTVDLELSIPTSIPSLIAKVELLDSPRLKEGLSKLDGDDAAKKNSERMIEQLLTKTGAHLLLKKKRKKPNRTGFPTVKKKKKKTVEKEPAEEEVKPEVVGPELFDSSNLTRHVPSETDKGNKRGTIAKDRQSAKNCDRVPKEGEPTDSFIERNSRPRLSVVSLERLQGKIPLSGKDAGCSTTTPPATGAGRGKKGSSCELSSVSLAERRHLRAKSRDNNDLAEKDPKMKEKKSRVEVPVVGRPSKKDLPEKPVKLKEKQKELDPIPNMTKLSEKISKHLPDKENKKQVSVPPTVNKPKPAQVDEIPQPPPIPSLPTPLRRTRSSSIALDPSELARKPTEIPLKNAVIKLQPCVLSNDDSDSLDSMPLLKRLQARSISRQVQQELPPVTSPPKTPSRPRGRPRTASPAIANSDTPAPIPVTPTLSEQLSKLRRSRMSVVDTARRVHQQQEQPEVVPVSPSVKETRSAAARKSFCKDVTEQQLEIPSVKIVISKRDQKAVASAVAEKELDKERSPERFRAAVPKLKRGKSDEIEGEKSTKKLKRDVEPLPQQQVVVPLVPVDMQNFDIEESITQLSKIQPASSTEDLEHDPLPADEGPADYFRDETPSPPVADGKNKKVPRKKYITAGLFSDCYKDDGKGSGRSGPKVQPESLLPPPAYCERFLRRTQRDFQLPYDLWWLHENGRMPGRHSVPSWNYRKIRTNVYYDVKPNPSSDHPQCNCKPDSGCQDDCLNRLVYVECVPENCPCGDRCQNTKIQRHEYAPGLERFMTELKGWGIRSKEGVKKGSFIMEYLGEVVTEKEFKERMRTIYLNDTHHYCLNLTGGLVIDGHRMGSDCRFVNHSCAPNCEMQKWSVNGLFRMALYASRDIPPHEELCYDYNFSLFNPSEGQPCKCGAEQCRGVIGGKSQRVRPLPASSTATTTDTTKKIPETVPTSSTTNPAVSTEQSPRSAARSRKRQAKKNAPLTQLNGQPLPNFVSPTIKERALIVEHHCFLMRNLNKVRKLKDRSPEHGGTQSSSSPALGGQGKPSLASQMSALRCPRNIRTRGLAFVEDDPELEKIARIAVALKEICIEVATLKDERSQPFLNRLALPNKKKVPLYYERIPKPIDLPHIQSNIEQGTYKQPKVFEDDLLIMFSNAVKYYGISSPEGVASEKLKEHYYICKQRQVEKLIAYVGEQNELLRGFVPKTEPVPVVVTKKRGKFKQEQVEDIIRCICGLFKDEGLMIQCSKCLVWQHIECTKADPAVENYLCEKCEPRKVDYEITLNEFTEEGYQYYISLMRGNLQIRQTDTVYVLRDIPMSPDPNDPKVQPRKHTYETIGKVDYAECDIFRVESLWKDKEGRRFVYGHHYLRPHETYHEPTRRFYPNEVMRVPLYEVIPIELVIDRCWVLDPTTFCKGRPVDSSEPHVYICELRVDKSARLFSKISRHTHPVCMKSYAFHKFEEKLKISKTFAPHDLGSLAHLLAAKDNRKKGSKKDDSNSVASSASNTTPKKMTPVMQLLPPPPKTLAEKRNRLEDVLGRLMTKLNANPAALPVVDISYLLTGRGARLRRTIANATPVPLI</sequence>
<dbReference type="GO" id="GO:0032259">
    <property type="term" value="P:methylation"/>
    <property type="evidence" value="ECO:0007669"/>
    <property type="project" value="UniProtKB-KW"/>
</dbReference>
<dbReference type="GO" id="GO:0016279">
    <property type="term" value="F:protein-lysine N-methyltransferase activity"/>
    <property type="evidence" value="ECO:0007669"/>
    <property type="project" value="UniProtKB-ARBA"/>
</dbReference>
<comment type="caution">
    <text evidence="25">The sequence shown here is derived from an EMBL/GenBank/DDBJ whole genome shotgun (WGS) entry which is preliminary data.</text>
</comment>
<feature type="compositionally biased region" description="Low complexity" evidence="19">
    <location>
        <begin position="495"/>
        <end position="512"/>
    </location>
</feature>
<feature type="region of interest" description="Disordered" evidence="19">
    <location>
        <begin position="215"/>
        <end position="241"/>
    </location>
</feature>
<feature type="region of interest" description="Disordered" evidence="19">
    <location>
        <begin position="1493"/>
        <end position="1531"/>
    </location>
</feature>
<dbReference type="InterPro" id="IPR036427">
    <property type="entry name" value="Bromodomain-like_sf"/>
</dbReference>
<feature type="region of interest" description="Disordered" evidence="19">
    <location>
        <begin position="783"/>
        <end position="835"/>
    </location>
</feature>
<feature type="region of interest" description="Disordered" evidence="19">
    <location>
        <begin position="476"/>
        <end position="512"/>
    </location>
</feature>
<evidence type="ECO:0000256" key="14">
    <source>
        <dbReference type="ARBA" id="ARBA00023117"/>
    </source>
</evidence>
<dbReference type="CDD" id="cd05525">
    <property type="entry name" value="Bromo_ASH1"/>
    <property type="match status" value="1"/>
</dbReference>
<dbReference type="CDD" id="cd19174">
    <property type="entry name" value="SET_ASH1L"/>
    <property type="match status" value="1"/>
</dbReference>
<name>A0ABD1D3U2_CULPP</name>
<keyword evidence="10" id="KW-0863">Zinc-finger</keyword>
<keyword evidence="12" id="KW-0156">Chromatin regulator</keyword>
<evidence type="ECO:0000256" key="9">
    <source>
        <dbReference type="ARBA" id="ARBA00022737"/>
    </source>
</evidence>
<dbReference type="GO" id="GO:0005634">
    <property type="term" value="C:nucleus"/>
    <property type="evidence" value="ECO:0007669"/>
    <property type="project" value="UniProtKB-SubCell"/>
</dbReference>
<dbReference type="InterPro" id="IPR043319">
    <property type="entry name" value="PHD_ASH1L"/>
</dbReference>
<dbReference type="SMART" id="SM00249">
    <property type="entry name" value="PHD"/>
    <property type="match status" value="1"/>
</dbReference>
<keyword evidence="8" id="KW-0479">Metal-binding</keyword>
<dbReference type="SUPFAM" id="SSF57903">
    <property type="entry name" value="FYVE/PHD zinc finger"/>
    <property type="match status" value="1"/>
</dbReference>
<feature type="compositionally biased region" description="Basic and acidic residues" evidence="19">
    <location>
        <begin position="1072"/>
        <end position="1083"/>
    </location>
</feature>
<evidence type="ECO:0000256" key="15">
    <source>
        <dbReference type="ARBA" id="ARBA00023159"/>
    </source>
</evidence>
<dbReference type="GO" id="GO:0008270">
    <property type="term" value="F:zinc ion binding"/>
    <property type="evidence" value="ECO:0007669"/>
    <property type="project" value="UniProtKB-KW"/>
</dbReference>
<feature type="region of interest" description="Disordered" evidence="19">
    <location>
        <begin position="1052"/>
        <end position="1319"/>
    </location>
</feature>
<dbReference type="InterPro" id="IPR001025">
    <property type="entry name" value="BAH_dom"/>
</dbReference>
<evidence type="ECO:0000256" key="3">
    <source>
        <dbReference type="ARBA" id="ARBA00022454"/>
    </source>
</evidence>
<keyword evidence="6" id="KW-0808">Transferase</keyword>
<feature type="compositionally biased region" description="Acidic residues" evidence="19">
    <location>
        <begin position="120"/>
        <end position="131"/>
    </location>
</feature>
<dbReference type="Gene3D" id="2.170.270.10">
    <property type="entry name" value="SET domain"/>
    <property type="match status" value="1"/>
</dbReference>
<evidence type="ECO:0000256" key="13">
    <source>
        <dbReference type="ARBA" id="ARBA00023015"/>
    </source>
</evidence>
<feature type="compositionally biased region" description="Basic and acidic residues" evidence="19">
    <location>
        <begin position="1493"/>
        <end position="1504"/>
    </location>
</feature>
<keyword evidence="9" id="KW-0677">Repeat</keyword>
<dbReference type="FunFam" id="3.30.40.10:FF:000113">
    <property type="entry name" value="Histone-lysine N-methyltransferase"/>
    <property type="match status" value="1"/>
</dbReference>
<keyword evidence="3" id="KW-0158">Chromosome</keyword>
<dbReference type="GO" id="GO:0005694">
    <property type="term" value="C:chromosome"/>
    <property type="evidence" value="ECO:0007669"/>
    <property type="project" value="UniProtKB-SubCell"/>
</dbReference>
<evidence type="ECO:0000259" key="20">
    <source>
        <dbReference type="PROSITE" id="PS50014"/>
    </source>
</evidence>
<comment type="subcellular location">
    <subcellularLocation>
        <location evidence="2">Chromosome</location>
    </subcellularLocation>
    <subcellularLocation>
        <location evidence="1">Nucleus</location>
    </subcellularLocation>
</comment>
<feature type="domain" description="AWS" evidence="24">
    <location>
        <begin position="1699"/>
        <end position="1745"/>
    </location>
</feature>
<feature type="domain" description="BAH" evidence="23">
    <location>
        <begin position="2291"/>
        <end position="2410"/>
    </location>
</feature>
<evidence type="ECO:0000256" key="5">
    <source>
        <dbReference type="ARBA" id="ARBA00022603"/>
    </source>
</evidence>
<evidence type="ECO:0000256" key="2">
    <source>
        <dbReference type="ARBA" id="ARBA00004286"/>
    </source>
</evidence>
<keyword evidence="4" id="KW-0597">Phosphoprotein</keyword>
<protein>
    <recommendedName>
        <fullName evidence="27">Histone-lysine N-methyltransferase ash1</fullName>
    </recommendedName>
</protein>
<feature type="compositionally biased region" description="Basic residues" evidence="19">
    <location>
        <begin position="479"/>
        <end position="492"/>
    </location>
</feature>
<feature type="domain" description="SET" evidence="21">
    <location>
        <begin position="1748"/>
        <end position="1864"/>
    </location>
</feature>
<feature type="compositionally biased region" description="Polar residues" evidence="19">
    <location>
        <begin position="708"/>
        <end position="719"/>
    </location>
</feature>
<gene>
    <name evidence="25" type="ORF">pipiens_012073</name>
</gene>
<dbReference type="InterPro" id="IPR019786">
    <property type="entry name" value="Zinc_finger_PHD-type_CS"/>
</dbReference>
<feature type="compositionally biased region" description="Basic and acidic residues" evidence="19">
    <location>
        <begin position="1231"/>
        <end position="1250"/>
    </location>
</feature>
<dbReference type="InterPro" id="IPR046341">
    <property type="entry name" value="SET_dom_sf"/>
</dbReference>
<evidence type="ECO:0008006" key="27">
    <source>
        <dbReference type="Google" id="ProtNLM"/>
    </source>
</evidence>
<keyword evidence="16" id="KW-0804">Transcription</keyword>
<proteinExistence type="predicted"/>
<evidence type="ECO:0000256" key="10">
    <source>
        <dbReference type="ARBA" id="ARBA00022771"/>
    </source>
</evidence>
<dbReference type="PROSITE" id="PS50014">
    <property type="entry name" value="BROMODOMAIN_2"/>
    <property type="match status" value="1"/>
</dbReference>
<dbReference type="InterPro" id="IPR013083">
    <property type="entry name" value="Znf_RING/FYVE/PHD"/>
</dbReference>
<feature type="compositionally biased region" description="Basic residues" evidence="19">
    <location>
        <begin position="723"/>
        <end position="734"/>
    </location>
</feature>
<feature type="region of interest" description="Disordered" evidence="19">
    <location>
        <begin position="1892"/>
        <end position="1960"/>
    </location>
</feature>
<keyword evidence="11" id="KW-0862">Zinc</keyword>
<dbReference type="Pfam" id="PF20826">
    <property type="entry name" value="PHD_5"/>
    <property type="match status" value="1"/>
</dbReference>
<dbReference type="PROSITE" id="PS01359">
    <property type="entry name" value="ZF_PHD_1"/>
    <property type="match status" value="1"/>
</dbReference>
<dbReference type="SMART" id="SM00297">
    <property type="entry name" value="BROMO"/>
    <property type="match status" value="1"/>
</dbReference>
<evidence type="ECO:0000259" key="23">
    <source>
        <dbReference type="PROSITE" id="PS51038"/>
    </source>
</evidence>
<dbReference type="InterPro" id="IPR017956">
    <property type="entry name" value="AT_hook_DNA-bd_motif"/>
</dbReference>
<dbReference type="SMART" id="SM00439">
    <property type="entry name" value="BAH"/>
    <property type="match status" value="1"/>
</dbReference>
<dbReference type="InterPro" id="IPR001487">
    <property type="entry name" value="Bromodomain"/>
</dbReference>
<feature type="compositionally biased region" description="Basic and acidic residues" evidence="19">
    <location>
        <begin position="1100"/>
        <end position="1141"/>
    </location>
</feature>
<feature type="compositionally biased region" description="Polar residues" evidence="19">
    <location>
        <begin position="925"/>
        <end position="934"/>
    </location>
</feature>
<feature type="compositionally biased region" description="Polar residues" evidence="19">
    <location>
        <begin position="289"/>
        <end position="309"/>
    </location>
</feature>
<keyword evidence="5" id="KW-0489">Methyltransferase</keyword>
<dbReference type="InterPro" id="IPR043320">
    <property type="entry name" value="Bromo_ASH1L"/>
</dbReference>
<keyword evidence="15" id="KW-0010">Activator</keyword>
<dbReference type="SUPFAM" id="SSF47370">
    <property type="entry name" value="Bromodomain"/>
    <property type="match status" value="1"/>
</dbReference>
<dbReference type="CDD" id="cd15548">
    <property type="entry name" value="PHD_ASH1L"/>
    <property type="match status" value="1"/>
</dbReference>
<dbReference type="PANTHER" id="PTHR46147:SF3">
    <property type="entry name" value="HISTONE-LYSINE N-METHYLTRANSFERASE ASH1"/>
    <property type="match status" value="1"/>
</dbReference>
<feature type="compositionally biased region" description="Low complexity" evidence="19">
    <location>
        <begin position="59"/>
        <end position="73"/>
    </location>
</feature>
<dbReference type="FunFam" id="2.170.270.10:FF:000011">
    <property type="entry name" value="Histone-lysine N-methyltransferase"/>
    <property type="match status" value="1"/>
</dbReference>
<feature type="compositionally biased region" description="Low complexity" evidence="19">
    <location>
        <begin position="215"/>
        <end position="229"/>
    </location>
</feature>
<feature type="compositionally biased region" description="Basic residues" evidence="19">
    <location>
        <begin position="98"/>
        <end position="109"/>
    </location>
</feature>
<feature type="compositionally biased region" description="Basic and acidic residues" evidence="19">
    <location>
        <begin position="1201"/>
        <end position="1215"/>
    </location>
</feature>
<evidence type="ECO:0000259" key="21">
    <source>
        <dbReference type="PROSITE" id="PS50280"/>
    </source>
</evidence>
<dbReference type="SMART" id="SM00317">
    <property type="entry name" value="SET"/>
    <property type="match status" value="1"/>
</dbReference>
<dbReference type="InterPro" id="IPR001214">
    <property type="entry name" value="SET_dom"/>
</dbReference>
<dbReference type="Gene3D" id="1.20.920.10">
    <property type="entry name" value="Bromodomain-like"/>
    <property type="match status" value="1"/>
</dbReference>
<dbReference type="SMART" id="SM00508">
    <property type="entry name" value="PostSET"/>
    <property type="match status" value="1"/>
</dbReference>
<evidence type="ECO:0000256" key="12">
    <source>
        <dbReference type="ARBA" id="ARBA00022853"/>
    </source>
</evidence>
<feature type="compositionally biased region" description="Low complexity" evidence="19">
    <location>
        <begin position="2464"/>
        <end position="2474"/>
    </location>
</feature>
<feature type="region of interest" description="Disordered" evidence="19">
    <location>
        <begin position="661"/>
        <end position="744"/>
    </location>
</feature>
<feature type="region of interest" description="Disordered" evidence="19">
    <location>
        <begin position="1360"/>
        <end position="1408"/>
    </location>
</feature>
<evidence type="ECO:0000259" key="24">
    <source>
        <dbReference type="PROSITE" id="PS51215"/>
    </source>
</evidence>
<evidence type="ECO:0000256" key="18">
    <source>
        <dbReference type="PROSITE-ProRule" id="PRU00035"/>
    </source>
</evidence>
<feature type="domain" description="Bromo" evidence="20">
    <location>
        <begin position="2061"/>
        <end position="2126"/>
    </location>
</feature>
<reference evidence="25 26" key="1">
    <citation type="submission" date="2024-05" db="EMBL/GenBank/DDBJ databases">
        <title>Culex pipiens pipiens assembly and annotation.</title>
        <authorList>
            <person name="Alout H."/>
            <person name="Durand T."/>
        </authorList>
    </citation>
    <scope>NUCLEOTIDE SEQUENCE [LARGE SCALE GENOMIC DNA]</scope>
    <source>
        <strain evidence="25">HA-2024</strain>
        <tissue evidence="25">Whole body</tissue>
    </source>
</reference>
<evidence type="ECO:0000259" key="22">
    <source>
        <dbReference type="PROSITE" id="PS50868"/>
    </source>
</evidence>
<dbReference type="InterPro" id="IPR001965">
    <property type="entry name" value="Znf_PHD"/>
</dbReference>
<evidence type="ECO:0000256" key="19">
    <source>
        <dbReference type="SAM" id="MobiDB-lite"/>
    </source>
</evidence>
<feature type="domain" description="Post-SET" evidence="22">
    <location>
        <begin position="1872"/>
        <end position="1888"/>
    </location>
</feature>
<feature type="region of interest" description="Disordered" evidence="19">
    <location>
        <begin position="270"/>
        <end position="336"/>
    </location>
</feature>
<keyword evidence="14 18" id="KW-0103">Bromodomain</keyword>
<feature type="region of interest" description="Disordered" evidence="19">
    <location>
        <begin position="1989"/>
        <end position="2016"/>
    </location>
</feature>
<feature type="compositionally biased region" description="Low complexity" evidence="19">
    <location>
        <begin position="41"/>
        <end position="51"/>
    </location>
</feature>
<dbReference type="Pfam" id="PF00439">
    <property type="entry name" value="Bromodomain"/>
    <property type="match status" value="1"/>
</dbReference>
<feature type="region of interest" description="Disordered" evidence="19">
    <location>
        <begin position="1"/>
        <end position="169"/>
    </location>
</feature>
<dbReference type="Proteomes" id="UP001562425">
    <property type="component" value="Unassembled WGS sequence"/>
</dbReference>
<feature type="compositionally biased region" description="Basic and acidic residues" evidence="19">
    <location>
        <begin position="1513"/>
        <end position="1531"/>
    </location>
</feature>
<keyword evidence="7" id="KW-0949">S-adenosyl-L-methionine</keyword>
<dbReference type="SMART" id="SM00570">
    <property type="entry name" value="AWS"/>
    <property type="match status" value="1"/>
</dbReference>
<dbReference type="InterPro" id="IPR006560">
    <property type="entry name" value="AWS_dom"/>
</dbReference>
<dbReference type="PROSITE" id="PS51038">
    <property type="entry name" value="BAH"/>
    <property type="match status" value="1"/>
</dbReference>
<keyword evidence="17" id="KW-0539">Nucleus</keyword>
<evidence type="ECO:0000256" key="1">
    <source>
        <dbReference type="ARBA" id="ARBA00004123"/>
    </source>
</evidence>
<keyword evidence="13" id="KW-0805">Transcription regulation</keyword>
<feature type="region of interest" description="Disordered" evidence="19">
    <location>
        <begin position="913"/>
        <end position="936"/>
    </location>
</feature>
<dbReference type="Pfam" id="PF00856">
    <property type="entry name" value="SET"/>
    <property type="match status" value="1"/>
</dbReference>
<dbReference type="GO" id="GO:0140938">
    <property type="term" value="F:histone H3 methyltransferase activity"/>
    <property type="evidence" value="ECO:0007669"/>
    <property type="project" value="UniProtKB-ARBA"/>
</dbReference>
<evidence type="ECO:0000256" key="8">
    <source>
        <dbReference type="ARBA" id="ARBA00022723"/>
    </source>
</evidence>
<feature type="compositionally biased region" description="Low complexity" evidence="19">
    <location>
        <begin position="275"/>
        <end position="286"/>
    </location>
</feature>
<feature type="region of interest" description="Disordered" evidence="19">
    <location>
        <begin position="2453"/>
        <end position="2490"/>
    </location>
</feature>
<feature type="compositionally biased region" description="Pro residues" evidence="19">
    <location>
        <begin position="1293"/>
        <end position="1302"/>
    </location>
</feature>
<evidence type="ECO:0000256" key="6">
    <source>
        <dbReference type="ARBA" id="ARBA00022679"/>
    </source>
</evidence>
<dbReference type="InterPro" id="IPR043151">
    <property type="entry name" value="BAH_sf"/>
</dbReference>
<dbReference type="PROSITE" id="PS50280">
    <property type="entry name" value="SET"/>
    <property type="match status" value="1"/>
</dbReference>
<feature type="region of interest" description="Disordered" evidence="19">
    <location>
        <begin position="1563"/>
        <end position="1604"/>
    </location>
</feature>
<dbReference type="SMART" id="SM00384">
    <property type="entry name" value="AT_hook"/>
    <property type="match status" value="3"/>
</dbReference>
<dbReference type="Gene3D" id="3.30.40.10">
    <property type="entry name" value="Zinc/RING finger domain, C3HC4 (zinc finger)"/>
    <property type="match status" value="1"/>
</dbReference>
<dbReference type="Pfam" id="PF17907">
    <property type="entry name" value="AWS"/>
    <property type="match status" value="1"/>
</dbReference>
<evidence type="ECO:0000256" key="16">
    <source>
        <dbReference type="ARBA" id="ARBA00023163"/>
    </source>
</evidence>
<dbReference type="InterPro" id="IPR003616">
    <property type="entry name" value="Post-SET_dom"/>
</dbReference>
<dbReference type="Pfam" id="PF01426">
    <property type="entry name" value="BAH"/>
    <property type="match status" value="1"/>
</dbReference>
<organism evidence="25 26">
    <name type="scientific">Culex pipiens pipiens</name>
    <name type="common">Northern house mosquito</name>
    <dbReference type="NCBI Taxonomy" id="38569"/>
    <lineage>
        <taxon>Eukaryota</taxon>
        <taxon>Metazoa</taxon>
        <taxon>Ecdysozoa</taxon>
        <taxon>Arthropoda</taxon>
        <taxon>Hexapoda</taxon>
        <taxon>Insecta</taxon>
        <taxon>Pterygota</taxon>
        <taxon>Neoptera</taxon>
        <taxon>Endopterygota</taxon>
        <taxon>Diptera</taxon>
        <taxon>Nematocera</taxon>
        <taxon>Culicoidea</taxon>
        <taxon>Culicidae</taxon>
        <taxon>Culicinae</taxon>
        <taxon>Culicini</taxon>
        <taxon>Culex</taxon>
        <taxon>Culex</taxon>
    </lineage>
</organism>
<evidence type="ECO:0000256" key="4">
    <source>
        <dbReference type="ARBA" id="ARBA00022553"/>
    </source>
</evidence>
<dbReference type="EMBL" id="JBEHCU010007683">
    <property type="protein sequence ID" value="KAL1394275.1"/>
    <property type="molecule type" value="Genomic_DNA"/>
</dbReference>
<keyword evidence="26" id="KW-1185">Reference proteome</keyword>
<dbReference type="SUPFAM" id="SSF82199">
    <property type="entry name" value="SET domain"/>
    <property type="match status" value="1"/>
</dbReference>
<accession>A0ABD1D3U2</accession>
<dbReference type="PROSITE" id="PS51215">
    <property type="entry name" value="AWS"/>
    <property type="match status" value="1"/>
</dbReference>
<dbReference type="CDD" id="cd04717">
    <property type="entry name" value="BAH_polybromo"/>
    <property type="match status" value="1"/>
</dbReference>
<feature type="compositionally biased region" description="Polar residues" evidence="19">
    <location>
        <begin position="1916"/>
        <end position="1929"/>
    </location>
</feature>